<dbReference type="GO" id="GO:0003677">
    <property type="term" value="F:DNA binding"/>
    <property type="evidence" value="ECO:0007669"/>
    <property type="project" value="InterPro"/>
</dbReference>
<comment type="caution">
    <text evidence="1">The sequence shown here is derived from an EMBL/GenBank/DDBJ whole genome shotgun (WGS) entry which is preliminary data.</text>
</comment>
<dbReference type="RefSeq" id="WP_099577749.1">
    <property type="nucleotide sequence ID" value="NZ_MJBI02000001.1"/>
</dbReference>
<gene>
    <name evidence="1" type="ORF">BFS35_003645</name>
</gene>
<dbReference type="SUPFAM" id="SSF46785">
    <property type="entry name" value="Winged helix' DNA-binding domain"/>
    <property type="match status" value="1"/>
</dbReference>
<sequence length="240" mass="27781">MSVNRDVVFIKDWILEQINSGKFELHRPLPSQYEISRMIDRSRDDIELAFHELVTEQIISEHFQEGYYIKSKPIFFYPIDELKSITSMIEEGGQSAGTLMISHDIEQPSIDDKRILNIVDERDITVIERIRTANNEPIVYCLDKIVAAPLNGGHDILTHSLLEIMDRTDGLKIVYAESEIESIAYEPYISNALQCTPEESLLLFKQIHFNAQDEPVLYSLNYFKSSQVQFVIQRKVRSIL</sequence>
<organism evidence="1 2">
    <name type="scientific">Macrococcoides goetzii</name>
    <dbReference type="NCBI Taxonomy" id="1891097"/>
    <lineage>
        <taxon>Bacteria</taxon>
        <taxon>Bacillati</taxon>
        <taxon>Bacillota</taxon>
        <taxon>Bacilli</taxon>
        <taxon>Bacillales</taxon>
        <taxon>Staphylococcaceae</taxon>
        <taxon>Macrococcoides</taxon>
    </lineage>
</organism>
<evidence type="ECO:0000313" key="2">
    <source>
        <dbReference type="Proteomes" id="UP000229523"/>
    </source>
</evidence>
<protein>
    <submittedName>
        <fullName evidence="1">GntR family transcriptional regulator</fullName>
    </submittedName>
</protein>
<dbReference type="Gene3D" id="1.10.10.10">
    <property type="entry name" value="Winged helix-like DNA-binding domain superfamily/Winged helix DNA-binding domain"/>
    <property type="match status" value="1"/>
</dbReference>
<dbReference type="PANTHER" id="PTHR44846:SF17">
    <property type="entry name" value="GNTR-FAMILY TRANSCRIPTIONAL REGULATOR"/>
    <property type="match status" value="1"/>
</dbReference>
<dbReference type="AlphaFoldDB" id="A0A2G5NTJ7"/>
<dbReference type="SUPFAM" id="SSF64288">
    <property type="entry name" value="Chorismate lyase-like"/>
    <property type="match status" value="1"/>
</dbReference>
<proteinExistence type="predicted"/>
<evidence type="ECO:0000313" key="1">
    <source>
        <dbReference type="EMBL" id="RAI82789.1"/>
    </source>
</evidence>
<dbReference type="InterPro" id="IPR011663">
    <property type="entry name" value="UTRA"/>
</dbReference>
<dbReference type="Gene3D" id="3.40.1410.10">
    <property type="entry name" value="Chorismate lyase-like"/>
    <property type="match status" value="1"/>
</dbReference>
<dbReference type="PANTHER" id="PTHR44846">
    <property type="entry name" value="MANNOSYL-D-GLYCERATE TRANSPORT/METABOLISM SYSTEM REPRESSOR MNGR-RELATED"/>
    <property type="match status" value="1"/>
</dbReference>
<dbReference type="SMART" id="SM00866">
    <property type="entry name" value="UTRA"/>
    <property type="match status" value="1"/>
</dbReference>
<dbReference type="InterPro" id="IPR028978">
    <property type="entry name" value="Chorismate_lyase_/UTRA_dom_sf"/>
</dbReference>
<accession>A0A2G5NTJ7</accession>
<dbReference type="InterPro" id="IPR036390">
    <property type="entry name" value="WH_DNA-bd_sf"/>
</dbReference>
<reference evidence="1 2" key="1">
    <citation type="journal article" date="2018" name="Front. Microbiol.">
        <title>Description and Comparative Genomics of Macrococcus caseolyticus subsp. hominis subsp. nov., Macrococcus goetzii sp. nov., Macrococcus epidermidis sp. nov., and Macrococcus bohemicus sp. nov., Novel Macrococci From Human Clinical Material With Virulence Potential and Suspected Uptake of Foreign DNA by Natural Transformation.</title>
        <authorList>
            <person name="Maslanova I."/>
            <person name="Wertheimer Z."/>
            <person name="Sedlacek I."/>
            <person name="Svec P."/>
            <person name="Indrakova A."/>
            <person name="Kovarovic V."/>
            <person name="Schumann P."/>
            <person name="Sproer C."/>
            <person name="Kralova S."/>
            <person name="Sedo O."/>
            <person name="Kristofova L."/>
            <person name="Vrbovska V."/>
            <person name="Fuzik T."/>
            <person name="Petras P."/>
            <person name="Zdrahal Z."/>
            <person name="Ruzickova V."/>
            <person name="Doskar J."/>
            <person name="Pantucek R."/>
        </authorList>
    </citation>
    <scope>NUCLEOTIDE SEQUENCE [LARGE SCALE GENOMIC DNA]</scope>
    <source>
        <strain evidence="1 2">CCM 4927</strain>
    </source>
</reference>
<dbReference type="Pfam" id="PF07702">
    <property type="entry name" value="UTRA"/>
    <property type="match status" value="1"/>
</dbReference>
<dbReference type="InterPro" id="IPR036388">
    <property type="entry name" value="WH-like_DNA-bd_sf"/>
</dbReference>
<dbReference type="InterPro" id="IPR050679">
    <property type="entry name" value="Bact_HTH_transcr_reg"/>
</dbReference>
<dbReference type="GO" id="GO:0045892">
    <property type="term" value="P:negative regulation of DNA-templated transcription"/>
    <property type="evidence" value="ECO:0007669"/>
    <property type="project" value="TreeGrafter"/>
</dbReference>
<name>A0A2G5NTJ7_9STAP</name>
<dbReference type="Proteomes" id="UP000229523">
    <property type="component" value="Unassembled WGS sequence"/>
</dbReference>
<dbReference type="EMBL" id="MJBI02000001">
    <property type="protein sequence ID" value="RAI82789.1"/>
    <property type="molecule type" value="Genomic_DNA"/>
</dbReference>
<keyword evidence="2" id="KW-1185">Reference proteome</keyword>